<proteinExistence type="predicted"/>
<dbReference type="KEGG" id="lmat:92514555"/>
<keyword evidence="3" id="KW-1185">Reference proteome</keyword>
<evidence type="ECO:0000313" key="3">
    <source>
        <dbReference type="Proteomes" id="UP000673552"/>
    </source>
</evidence>
<feature type="region of interest" description="Disordered" evidence="1">
    <location>
        <begin position="27"/>
        <end position="68"/>
    </location>
</feature>
<dbReference type="RefSeq" id="XP_067177138.1">
    <property type="nucleotide sequence ID" value="XM_067322043.1"/>
</dbReference>
<dbReference type="OrthoDB" id="250383at2759"/>
<sequence>MKKSISLKEFSTTPTVSYMLSKDGHNVAAAADAQNRPINPPPQPLRVERTRQPQQPAPDSDDAMYEME</sequence>
<dbReference type="EMBL" id="JAFEUZ010000029">
    <property type="protein sequence ID" value="KAG5473904.1"/>
    <property type="molecule type" value="Genomic_DNA"/>
</dbReference>
<gene>
    <name evidence="2" type="ORF">LSCM1_04539</name>
</gene>
<evidence type="ECO:0000313" key="2">
    <source>
        <dbReference type="EMBL" id="KAG5473904.1"/>
    </source>
</evidence>
<dbReference type="AlphaFoldDB" id="A0A836GKC2"/>
<dbReference type="GeneID" id="92514555"/>
<reference evidence="3" key="2">
    <citation type="journal article" date="2021" name="Sci. Data">
        <title>Chromosome-scale genome sequencing, assembly and annotation of six genomes from subfamily Leishmaniinae.</title>
        <authorList>
            <person name="Almutairi H."/>
            <person name="Urbaniak M.D."/>
            <person name="Bates M.D."/>
            <person name="Jariyapan N."/>
            <person name="Kwakye-Nuako G."/>
            <person name="Thomaz Soccol V."/>
            <person name="Al-Salem W.S."/>
            <person name="Dillon R.J."/>
            <person name="Bates P.A."/>
            <person name="Gatherer D."/>
        </authorList>
    </citation>
    <scope>NUCLEOTIDE SEQUENCE [LARGE SCALE GENOMIC DNA]</scope>
</reference>
<organism evidence="2 3">
    <name type="scientific">Leishmania martiniquensis</name>
    <dbReference type="NCBI Taxonomy" id="1580590"/>
    <lineage>
        <taxon>Eukaryota</taxon>
        <taxon>Discoba</taxon>
        <taxon>Euglenozoa</taxon>
        <taxon>Kinetoplastea</taxon>
        <taxon>Metakinetoplastina</taxon>
        <taxon>Trypanosomatida</taxon>
        <taxon>Trypanosomatidae</taxon>
        <taxon>Leishmaniinae</taxon>
        <taxon>Leishmania</taxon>
    </lineage>
</organism>
<protein>
    <submittedName>
        <fullName evidence="2">Uncharacterized protein</fullName>
    </submittedName>
</protein>
<evidence type="ECO:0000256" key="1">
    <source>
        <dbReference type="SAM" id="MobiDB-lite"/>
    </source>
</evidence>
<dbReference type="Proteomes" id="UP000673552">
    <property type="component" value="Unassembled WGS sequence"/>
</dbReference>
<reference evidence="3" key="1">
    <citation type="journal article" date="2021" name="Microbiol. Resour. Announc.">
        <title>LGAAP: Leishmaniinae Genome Assembly and Annotation Pipeline.</title>
        <authorList>
            <person name="Almutairi H."/>
            <person name="Urbaniak M.D."/>
            <person name="Bates M.D."/>
            <person name="Jariyapan N."/>
            <person name="Kwakye-Nuako G."/>
            <person name="Thomaz-Soccol V."/>
            <person name="Al-Salem W.S."/>
            <person name="Dillon R.J."/>
            <person name="Bates P.A."/>
            <person name="Gatherer D."/>
        </authorList>
    </citation>
    <scope>NUCLEOTIDE SEQUENCE [LARGE SCALE GENOMIC DNA]</scope>
</reference>
<comment type="caution">
    <text evidence="2">The sequence shown here is derived from an EMBL/GenBank/DDBJ whole genome shotgun (WGS) entry which is preliminary data.</text>
</comment>
<accession>A0A836GKC2</accession>
<name>A0A836GKC2_9TRYP</name>
<feature type="compositionally biased region" description="Acidic residues" evidence="1">
    <location>
        <begin position="59"/>
        <end position="68"/>
    </location>
</feature>